<dbReference type="EMBL" id="LSDA01000095">
    <property type="protein sequence ID" value="KXB57140.1"/>
    <property type="molecule type" value="Genomic_DNA"/>
</dbReference>
<dbReference type="STRING" id="467210.HMPREF1866_01535"/>
<keyword evidence="2" id="KW-1185">Reference proteome</keyword>
<evidence type="ECO:0000313" key="1">
    <source>
        <dbReference type="EMBL" id="KXB57140.1"/>
    </source>
</evidence>
<comment type="caution">
    <text evidence="1">The sequence shown here is derived from an EMBL/GenBank/DDBJ whole genome shotgun (WGS) entry which is preliminary data.</text>
</comment>
<name>A0A133ZNZ4_9FIRM</name>
<dbReference type="Proteomes" id="UP000070394">
    <property type="component" value="Unassembled WGS sequence"/>
</dbReference>
<dbReference type="PATRIC" id="fig|467210.3.peg.1520"/>
<protein>
    <submittedName>
        <fullName evidence="1">Uncharacterized protein</fullName>
    </submittedName>
</protein>
<dbReference type="AlphaFoldDB" id="A0A133ZNZ4"/>
<accession>A0A133ZNZ4</accession>
<evidence type="ECO:0000313" key="2">
    <source>
        <dbReference type="Proteomes" id="UP000070394"/>
    </source>
</evidence>
<organism evidence="1 2">
    <name type="scientific">Lachnoanaerobaculum saburreum</name>
    <dbReference type="NCBI Taxonomy" id="467210"/>
    <lineage>
        <taxon>Bacteria</taxon>
        <taxon>Bacillati</taxon>
        <taxon>Bacillota</taxon>
        <taxon>Clostridia</taxon>
        <taxon>Lachnospirales</taxon>
        <taxon>Lachnospiraceae</taxon>
        <taxon>Lachnoanaerobaculum</taxon>
    </lineage>
</organism>
<gene>
    <name evidence="1" type="ORF">HMPREF1866_01535</name>
</gene>
<proteinExistence type="predicted"/>
<sequence>MNGFVISLMENTKDVKEKLMENRYPLFETGRILKKEALEVIRDYPRDLLDILYEGYTDGVIRGLRLSSDHENRNLIIGKGLIKLKGEVYQVNKEIKVVYTHTEQRRYLRLKCNEKKDKDFTVNEIEAYLSDEKENKDGEILLCDFLLKSGFVLRDTYLNFADMRSEYDTIHLINTDYAGYGEKSFNIEVLKAYAKEYLSTKKCEETDRNFCYMVLNSMEGIDRSIIENYIAFKEGKLKGTHLSNKEIYTGLLDILAVAKNTDGSRTTGFSPKKILVD</sequence>
<reference evidence="2" key="1">
    <citation type="submission" date="2016-01" db="EMBL/GenBank/DDBJ databases">
        <authorList>
            <person name="Mitreva M."/>
            <person name="Pepin K.H."/>
            <person name="Mihindukulasuriya K.A."/>
            <person name="Fulton R."/>
            <person name="Fronick C."/>
            <person name="O'Laughlin M."/>
            <person name="Miner T."/>
            <person name="Herter B."/>
            <person name="Rosa B.A."/>
            <person name="Cordes M."/>
            <person name="Tomlinson C."/>
            <person name="Wollam A."/>
            <person name="Palsikar V.B."/>
            <person name="Mardis E.R."/>
            <person name="Wilson R.K."/>
        </authorList>
    </citation>
    <scope>NUCLEOTIDE SEQUENCE [LARGE SCALE GENOMIC DNA]</scope>
    <source>
        <strain evidence="2">DNF00896</strain>
    </source>
</reference>